<feature type="transmembrane region" description="Helical" evidence="1">
    <location>
        <begin position="105"/>
        <end position="125"/>
    </location>
</feature>
<protein>
    <submittedName>
        <fullName evidence="3">Unannotated protein</fullName>
    </submittedName>
</protein>
<dbReference type="EMBL" id="CAEZST010000022">
    <property type="protein sequence ID" value="CAB4550786.1"/>
    <property type="molecule type" value="Genomic_DNA"/>
</dbReference>
<feature type="transmembrane region" description="Helical" evidence="1">
    <location>
        <begin position="40"/>
        <end position="59"/>
    </location>
</feature>
<dbReference type="AlphaFoldDB" id="A0A6J6ERF2"/>
<name>A0A6J6ERF2_9ZZZZ</name>
<dbReference type="EMBL" id="CAEZTO010000029">
    <property type="protein sequence ID" value="CAB4577143.1"/>
    <property type="molecule type" value="Genomic_DNA"/>
</dbReference>
<feature type="transmembrane region" description="Helical" evidence="1">
    <location>
        <begin position="12"/>
        <end position="34"/>
    </location>
</feature>
<keyword evidence="1" id="KW-0472">Membrane</keyword>
<evidence type="ECO:0000313" key="3">
    <source>
        <dbReference type="EMBL" id="CAB4577143.1"/>
    </source>
</evidence>
<sequence length="134" mass="13758">MQTSSQKLFSKALRLNLLLSLAVGVLGSGLGVLFFGLPGVYSSLIGAGVSAIFGAMTIGSIRFGSKLGLNGFYALVLGGWLLKVLLFALLLGALQGATFISGPMFFFAVVGSVLGGLAIDSYVVLNAKIPVVEN</sequence>
<reference evidence="3" key="1">
    <citation type="submission" date="2020-05" db="EMBL/GenBank/DDBJ databases">
        <authorList>
            <person name="Chiriac C."/>
            <person name="Salcher M."/>
            <person name="Ghai R."/>
            <person name="Kavagutti S V."/>
        </authorList>
    </citation>
    <scope>NUCLEOTIDE SEQUENCE</scope>
</reference>
<evidence type="ECO:0000313" key="2">
    <source>
        <dbReference type="EMBL" id="CAB4550786.1"/>
    </source>
</evidence>
<proteinExistence type="predicted"/>
<evidence type="ECO:0000256" key="1">
    <source>
        <dbReference type="SAM" id="Phobius"/>
    </source>
</evidence>
<keyword evidence="1" id="KW-0812">Transmembrane</keyword>
<accession>A0A6J6ERF2</accession>
<keyword evidence="1" id="KW-1133">Transmembrane helix</keyword>
<organism evidence="3">
    <name type="scientific">freshwater metagenome</name>
    <dbReference type="NCBI Taxonomy" id="449393"/>
    <lineage>
        <taxon>unclassified sequences</taxon>
        <taxon>metagenomes</taxon>
        <taxon>ecological metagenomes</taxon>
    </lineage>
</organism>
<feature type="transmembrane region" description="Helical" evidence="1">
    <location>
        <begin position="71"/>
        <end position="93"/>
    </location>
</feature>
<gene>
    <name evidence="2" type="ORF">UFOPK1503_01035</name>
    <name evidence="3" type="ORF">UFOPK1693_01087</name>
</gene>